<dbReference type="PANTHER" id="PTHR30231:SF41">
    <property type="entry name" value="DNA POLYMERASE III SUBUNIT EPSILON"/>
    <property type="match status" value="1"/>
</dbReference>
<dbReference type="GO" id="GO:0045004">
    <property type="term" value="P:DNA replication proofreading"/>
    <property type="evidence" value="ECO:0007669"/>
    <property type="project" value="TreeGrafter"/>
</dbReference>
<evidence type="ECO:0000313" key="3">
    <source>
        <dbReference type="EMBL" id="CRL42019.1"/>
    </source>
</evidence>
<dbReference type="PANTHER" id="PTHR30231">
    <property type="entry name" value="DNA POLYMERASE III SUBUNIT EPSILON"/>
    <property type="match status" value="1"/>
</dbReference>
<dbReference type="GO" id="GO:0003887">
    <property type="term" value="F:DNA-directed DNA polymerase activity"/>
    <property type="evidence" value="ECO:0007669"/>
    <property type="project" value="InterPro"/>
</dbReference>
<protein>
    <submittedName>
        <fullName evidence="3">Exonuclease, DNA polymerase III, epsilon subunit family</fullName>
    </submittedName>
</protein>
<dbReference type="SUPFAM" id="SSF53098">
    <property type="entry name" value="Ribonuclease H-like"/>
    <property type="match status" value="1"/>
</dbReference>
<dbReference type="InterPro" id="IPR006054">
    <property type="entry name" value="DnaQ"/>
</dbReference>
<keyword evidence="1 3" id="KW-0540">Nuclease</keyword>
<dbReference type="Pfam" id="PF01396">
    <property type="entry name" value="Zn_ribbon_Top1"/>
    <property type="match status" value="1"/>
</dbReference>
<dbReference type="GO" id="GO:0005829">
    <property type="term" value="C:cytosol"/>
    <property type="evidence" value="ECO:0007669"/>
    <property type="project" value="TreeGrafter"/>
</dbReference>
<sequence>MLGNTKGKLINQYVPDYVLYDLETTGTSSKYDEVIEISAVKVKNGVVTEEFSQLVNPGRPIPSAASAVNHITDDMVAFAPMFDSVLQQFLAFIGDDVLAGHNINRFDMKFLYRDCERYFGQTLTNDYIDTLKLARLCLPELSHHRLGDLAQYYGISTAGAHRALNDCRMNQQIFEKLAKELDGTTGRNIEIKNCPVCGQPLKKRNGRFGEFWGCMGFPTCRYTENI</sequence>
<dbReference type="FunFam" id="3.30.420.10:FF:000045">
    <property type="entry name" value="3'-5' exonuclease DinG"/>
    <property type="match status" value="1"/>
</dbReference>
<dbReference type="NCBIfam" id="TIGR00573">
    <property type="entry name" value="dnaq"/>
    <property type="match status" value="1"/>
</dbReference>
<evidence type="ECO:0000259" key="2">
    <source>
        <dbReference type="SMART" id="SM00479"/>
    </source>
</evidence>
<dbReference type="GO" id="GO:0003677">
    <property type="term" value="F:DNA binding"/>
    <property type="evidence" value="ECO:0007669"/>
    <property type="project" value="InterPro"/>
</dbReference>
<gene>
    <name evidence="3" type="ORF">M72_14181</name>
</gene>
<proteinExistence type="predicted"/>
<dbReference type="RefSeq" id="WP_022045972.1">
    <property type="nucleotide sequence ID" value="NZ_CP173697.1"/>
</dbReference>
<keyword evidence="4" id="KW-1185">Reference proteome</keyword>
<dbReference type="STRING" id="301302.ERS852420_02309"/>
<dbReference type="OrthoDB" id="9776650at2"/>
<dbReference type="InterPro" id="IPR036397">
    <property type="entry name" value="RNaseH_sf"/>
</dbReference>
<dbReference type="Gene3D" id="3.30.65.10">
    <property type="entry name" value="Bacterial Topoisomerase I, domain 1"/>
    <property type="match status" value="1"/>
</dbReference>
<dbReference type="GO" id="GO:0005694">
    <property type="term" value="C:chromosome"/>
    <property type="evidence" value="ECO:0007669"/>
    <property type="project" value="InterPro"/>
</dbReference>
<dbReference type="CDD" id="cd06127">
    <property type="entry name" value="DEDDh"/>
    <property type="match status" value="1"/>
</dbReference>
<dbReference type="GO" id="GO:0006265">
    <property type="term" value="P:DNA topological change"/>
    <property type="evidence" value="ECO:0007669"/>
    <property type="project" value="InterPro"/>
</dbReference>
<dbReference type="AlphaFoldDB" id="A0A0M6WXX2"/>
<feature type="domain" description="Exonuclease" evidence="2">
    <location>
        <begin position="16"/>
        <end position="183"/>
    </location>
</feature>
<evidence type="ECO:0000313" key="4">
    <source>
        <dbReference type="Proteomes" id="UP000049979"/>
    </source>
</evidence>
<dbReference type="Pfam" id="PF00929">
    <property type="entry name" value="RNase_T"/>
    <property type="match status" value="1"/>
</dbReference>
<keyword evidence="1 3" id="KW-0269">Exonuclease</keyword>
<dbReference type="Proteomes" id="UP000049979">
    <property type="component" value="Unassembled WGS sequence"/>
</dbReference>
<evidence type="ECO:0000256" key="1">
    <source>
        <dbReference type="ARBA" id="ARBA00022839"/>
    </source>
</evidence>
<keyword evidence="1 3" id="KW-0378">Hydrolase</keyword>
<dbReference type="SMART" id="SM00479">
    <property type="entry name" value="EXOIII"/>
    <property type="match status" value="1"/>
</dbReference>
<dbReference type="InterPro" id="IPR013498">
    <property type="entry name" value="Topo_IA_Znf"/>
</dbReference>
<dbReference type="GO" id="GO:0008408">
    <property type="term" value="F:3'-5' exonuclease activity"/>
    <property type="evidence" value="ECO:0007669"/>
    <property type="project" value="TreeGrafter"/>
</dbReference>
<dbReference type="InterPro" id="IPR013520">
    <property type="entry name" value="Ribonucl_H"/>
</dbReference>
<reference evidence="4" key="1">
    <citation type="submission" date="2015-05" db="EMBL/GenBank/DDBJ databases">
        <authorList>
            <consortium name="Pathogen Informatics"/>
        </authorList>
    </citation>
    <scope>NUCLEOTIDE SEQUENCE [LARGE SCALE GENOMIC DNA]</scope>
    <source>
        <strain evidence="4">M72</strain>
    </source>
</reference>
<dbReference type="InterPro" id="IPR012337">
    <property type="entry name" value="RNaseH-like_sf"/>
</dbReference>
<name>A0A0M6WXX2_9FIRM</name>
<dbReference type="Gene3D" id="3.30.420.10">
    <property type="entry name" value="Ribonuclease H-like superfamily/Ribonuclease H"/>
    <property type="match status" value="1"/>
</dbReference>
<dbReference type="EMBL" id="CVRR01000060">
    <property type="protein sequence ID" value="CRL42019.1"/>
    <property type="molecule type" value="Genomic_DNA"/>
</dbReference>
<accession>A0A0M6WXX2</accession>
<dbReference type="GO" id="GO:0003916">
    <property type="term" value="F:DNA topoisomerase activity"/>
    <property type="evidence" value="ECO:0007669"/>
    <property type="project" value="InterPro"/>
</dbReference>
<organism evidence="3 4">
    <name type="scientific">Roseburia faecis</name>
    <dbReference type="NCBI Taxonomy" id="301302"/>
    <lineage>
        <taxon>Bacteria</taxon>
        <taxon>Bacillati</taxon>
        <taxon>Bacillota</taxon>
        <taxon>Clostridia</taxon>
        <taxon>Lachnospirales</taxon>
        <taxon>Lachnospiraceae</taxon>
        <taxon>Roseburia</taxon>
    </lineage>
</organism>